<feature type="region of interest" description="Disordered" evidence="9">
    <location>
        <begin position="215"/>
        <end position="247"/>
    </location>
</feature>
<dbReference type="GO" id="GO:0043524">
    <property type="term" value="P:negative regulation of neuron apoptotic process"/>
    <property type="evidence" value="ECO:0007669"/>
    <property type="project" value="TreeGrafter"/>
</dbReference>
<dbReference type="GO" id="GO:0061709">
    <property type="term" value="P:reticulophagy"/>
    <property type="evidence" value="ECO:0007669"/>
    <property type="project" value="InterPro"/>
</dbReference>
<dbReference type="Proteomes" id="UP001221898">
    <property type="component" value="Unassembled WGS sequence"/>
</dbReference>
<accession>A0AAD7WHP7</accession>
<dbReference type="Pfam" id="PF24456">
    <property type="entry name" value="RHD_RETREG1-3"/>
    <property type="match status" value="1"/>
</dbReference>
<feature type="compositionally biased region" description="Basic and acidic residues" evidence="9">
    <location>
        <begin position="224"/>
        <end position="242"/>
    </location>
</feature>
<reference evidence="12" key="1">
    <citation type="journal article" date="2023" name="Science">
        <title>Genome structures resolve the early diversification of teleost fishes.</title>
        <authorList>
            <person name="Parey E."/>
            <person name="Louis A."/>
            <person name="Montfort J."/>
            <person name="Bouchez O."/>
            <person name="Roques C."/>
            <person name="Iampietro C."/>
            <person name="Lluch J."/>
            <person name="Castinel A."/>
            <person name="Donnadieu C."/>
            <person name="Desvignes T."/>
            <person name="Floi Bucao C."/>
            <person name="Jouanno E."/>
            <person name="Wen M."/>
            <person name="Mejri S."/>
            <person name="Dirks R."/>
            <person name="Jansen H."/>
            <person name="Henkel C."/>
            <person name="Chen W.J."/>
            <person name="Zahm M."/>
            <person name="Cabau C."/>
            <person name="Klopp C."/>
            <person name="Thompson A.W."/>
            <person name="Robinson-Rechavi M."/>
            <person name="Braasch I."/>
            <person name="Lecointre G."/>
            <person name="Bobe J."/>
            <person name="Postlethwait J.H."/>
            <person name="Berthelot C."/>
            <person name="Roest Crollius H."/>
            <person name="Guiguen Y."/>
        </authorList>
    </citation>
    <scope>NUCLEOTIDE SEQUENCE</scope>
    <source>
        <strain evidence="12">NC1722</strain>
    </source>
</reference>
<comment type="caution">
    <text evidence="12">The sequence shown here is derived from an EMBL/GenBank/DDBJ whole genome shotgun (WGS) entry which is preliminary data.</text>
</comment>
<feature type="transmembrane region" description="Helical" evidence="10">
    <location>
        <begin position="124"/>
        <end position="145"/>
    </location>
</feature>
<protein>
    <recommendedName>
        <fullName evidence="11">RETREG1-3/ARL6IP-like N-terminal reticulon-homology domain-containing protein</fullName>
    </recommendedName>
</protein>
<evidence type="ECO:0000313" key="12">
    <source>
        <dbReference type="EMBL" id="KAJ8397362.1"/>
    </source>
</evidence>
<dbReference type="AlphaFoldDB" id="A0AAD7WHP7"/>
<feature type="domain" description="RETREG1-3/ARL6IP-like N-terminal reticulon-homology" evidence="11">
    <location>
        <begin position="52"/>
        <end position="164"/>
    </location>
</feature>
<evidence type="ECO:0000256" key="9">
    <source>
        <dbReference type="SAM" id="MobiDB-lite"/>
    </source>
</evidence>
<evidence type="ECO:0000256" key="2">
    <source>
        <dbReference type="ARBA" id="ARBA00006299"/>
    </source>
</evidence>
<evidence type="ECO:0000259" key="11">
    <source>
        <dbReference type="Pfam" id="PF24456"/>
    </source>
</evidence>
<comment type="similarity">
    <text evidence="2">Belongs to the RETREG family.</text>
</comment>
<sequence length="364" mass="40120">MSLLLLTTLSQAQTPCLPRQQKAKLSWASARGGKAGGTPLWLAQFQKPLIIAFEMAPEDSSAGLSWEVIASSQESRAGAGQFTDSWISCKLFLQEMSSFKQHNPGKFCLLVCSLCTFFAVLGQYIPGIIISYVAVLAVFLWPLLLSHEFGLWVEPVLQKLDFGVGDFLQRMRENHEKRILQRQEERSDADLSALFTKLDSSICKELSISDNETAWTENSTFDLPEGHTPEAENSEDLDHPSDQDEEVFTGALPDIPSVDNRTGIHDEDDKLSLGLQALPPPPPPRPTGNTGPQQGAPKSLALELVDRMAGDVIAAAVTAAIQEQLEAQSASPRPVPSQQPWTLPRTRTVRQRTLNCWTNQSWSN</sequence>
<feature type="region of interest" description="Disordered" evidence="9">
    <location>
        <begin position="272"/>
        <end position="296"/>
    </location>
</feature>
<evidence type="ECO:0000256" key="4">
    <source>
        <dbReference type="ARBA" id="ARBA00022692"/>
    </source>
</evidence>
<dbReference type="InterPro" id="IPR043384">
    <property type="entry name" value="RETREG1/3"/>
</dbReference>
<keyword evidence="3" id="KW-0597">Phosphoprotein</keyword>
<evidence type="ECO:0000256" key="1">
    <source>
        <dbReference type="ARBA" id="ARBA00004477"/>
    </source>
</evidence>
<gene>
    <name evidence="12" type="ORF">AAFF_G00439110</name>
</gene>
<keyword evidence="7" id="KW-0072">Autophagy</keyword>
<evidence type="ECO:0000256" key="3">
    <source>
        <dbReference type="ARBA" id="ARBA00022553"/>
    </source>
</evidence>
<organism evidence="12 13">
    <name type="scientific">Aldrovandia affinis</name>
    <dbReference type="NCBI Taxonomy" id="143900"/>
    <lineage>
        <taxon>Eukaryota</taxon>
        <taxon>Metazoa</taxon>
        <taxon>Chordata</taxon>
        <taxon>Craniata</taxon>
        <taxon>Vertebrata</taxon>
        <taxon>Euteleostomi</taxon>
        <taxon>Actinopterygii</taxon>
        <taxon>Neopterygii</taxon>
        <taxon>Teleostei</taxon>
        <taxon>Notacanthiformes</taxon>
        <taxon>Halosauridae</taxon>
        <taxon>Aldrovandia</taxon>
    </lineage>
</organism>
<comment type="subcellular location">
    <subcellularLocation>
        <location evidence="1">Endoplasmic reticulum membrane</location>
        <topology evidence="1">Multi-pass membrane protein</topology>
    </subcellularLocation>
</comment>
<evidence type="ECO:0000256" key="10">
    <source>
        <dbReference type="SAM" id="Phobius"/>
    </source>
</evidence>
<evidence type="ECO:0000313" key="13">
    <source>
        <dbReference type="Proteomes" id="UP001221898"/>
    </source>
</evidence>
<dbReference type="PANTHER" id="PTHR28659:SF3">
    <property type="entry name" value="RETICULOPHAGY REGULATOR 1"/>
    <property type="match status" value="1"/>
</dbReference>
<dbReference type="EMBL" id="JAINUG010000098">
    <property type="protein sequence ID" value="KAJ8397362.1"/>
    <property type="molecule type" value="Genomic_DNA"/>
</dbReference>
<keyword evidence="4 10" id="KW-0812">Transmembrane</keyword>
<dbReference type="GO" id="GO:0005789">
    <property type="term" value="C:endoplasmic reticulum membrane"/>
    <property type="evidence" value="ECO:0007669"/>
    <property type="project" value="UniProtKB-SubCell"/>
</dbReference>
<keyword evidence="5" id="KW-0256">Endoplasmic reticulum</keyword>
<keyword evidence="8 10" id="KW-0472">Membrane</keyword>
<evidence type="ECO:0000256" key="8">
    <source>
        <dbReference type="ARBA" id="ARBA00023136"/>
    </source>
</evidence>
<proteinExistence type="inferred from homology"/>
<dbReference type="PANTHER" id="PTHR28659">
    <property type="entry name" value="RETICULON-LIKE PROTEIN"/>
    <property type="match status" value="1"/>
</dbReference>
<keyword evidence="13" id="KW-1185">Reference proteome</keyword>
<dbReference type="InterPro" id="IPR057282">
    <property type="entry name" value="RETREG1-3-like_RHD"/>
</dbReference>
<evidence type="ECO:0000256" key="6">
    <source>
        <dbReference type="ARBA" id="ARBA00022989"/>
    </source>
</evidence>
<evidence type="ECO:0000256" key="5">
    <source>
        <dbReference type="ARBA" id="ARBA00022824"/>
    </source>
</evidence>
<evidence type="ECO:0000256" key="7">
    <source>
        <dbReference type="ARBA" id="ARBA00023006"/>
    </source>
</evidence>
<keyword evidence="6 10" id="KW-1133">Transmembrane helix</keyword>
<name>A0AAD7WHP7_9TELE</name>